<dbReference type="RefSeq" id="XP_040765294.1">
    <property type="nucleotide sequence ID" value="XM_040913807.1"/>
</dbReference>
<dbReference type="InParanoid" id="A0A165EQI4"/>
<accession>A0A165EQI4</accession>
<reference evidence="1 2" key="1">
    <citation type="journal article" date="2016" name="Mol. Biol. Evol.">
        <title>Comparative Genomics of Early-Diverging Mushroom-Forming Fungi Provides Insights into the Origins of Lignocellulose Decay Capabilities.</title>
        <authorList>
            <person name="Nagy L.G."/>
            <person name="Riley R."/>
            <person name="Tritt A."/>
            <person name="Adam C."/>
            <person name="Daum C."/>
            <person name="Floudas D."/>
            <person name="Sun H."/>
            <person name="Yadav J.S."/>
            <person name="Pangilinan J."/>
            <person name="Larsson K.H."/>
            <person name="Matsuura K."/>
            <person name="Barry K."/>
            <person name="Labutti K."/>
            <person name="Kuo R."/>
            <person name="Ohm R.A."/>
            <person name="Bhattacharya S.S."/>
            <person name="Shirouzu T."/>
            <person name="Yoshinaga Y."/>
            <person name="Martin F.M."/>
            <person name="Grigoriev I.V."/>
            <person name="Hibbett D.S."/>
        </authorList>
    </citation>
    <scope>NUCLEOTIDE SEQUENCE [LARGE SCALE GENOMIC DNA]</scope>
    <source>
        <strain evidence="1 2">93-53</strain>
    </source>
</reference>
<gene>
    <name evidence="1" type="ORF">LAESUDRAFT_773022</name>
</gene>
<sequence length="188" mass="20893">MRTKRVHPSFGPADESACTAASDRTSLLFGSSQFRRRFDPGLRRGRWISLFTAVDNDIALVNSGSSDIALPYSNVSGSTPEMGIGVGSGYYDLARLLGWEPEVCQALGGSKVLDQPNFLVACRMTMSLLCAKLLVFCHFVMWINLNVVKWEKVLNATDEGDRYQKDETQDIILENCCEKPWAAVKSFK</sequence>
<evidence type="ECO:0000313" key="1">
    <source>
        <dbReference type="EMBL" id="KZT07554.1"/>
    </source>
</evidence>
<dbReference type="AlphaFoldDB" id="A0A165EQI4"/>
<keyword evidence="2" id="KW-1185">Reference proteome</keyword>
<proteinExistence type="predicted"/>
<dbReference type="GeneID" id="63830835"/>
<organism evidence="1 2">
    <name type="scientific">Laetiporus sulphureus 93-53</name>
    <dbReference type="NCBI Taxonomy" id="1314785"/>
    <lineage>
        <taxon>Eukaryota</taxon>
        <taxon>Fungi</taxon>
        <taxon>Dikarya</taxon>
        <taxon>Basidiomycota</taxon>
        <taxon>Agaricomycotina</taxon>
        <taxon>Agaricomycetes</taxon>
        <taxon>Polyporales</taxon>
        <taxon>Laetiporus</taxon>
    </lineage>
</organism>
<dbReference type="Proteomes" id="UP000076871">
    <property type="component" value="Unassembled WGS sequence"/>
</dbReference>
<name>A0A165EQI4_9APHY</name>
<protein>
    <submittedName>
        <fullName evidence="1">Uncharacterized protein</fullName>
    </submittedName>
</protein>
<evidence type="ECO:0000313" key="2">
    <source>
        <dbReference type="Proteomes" id="UP000076871"/>
    </source>
</evidence>
<dbReference type="EMBL" id="KV427619">
    <property type="protein sequence ID" value="KZT07554.1"/>
    <property type="molecule type" value="Genomic_DNA"/>
</dbReference>